<feature type="compositionally biased region" description="Basic residues" evidence="1">
    <location>
        <begin position="130"/>
        <end position="142"/>
    </location>
</feature>
<evidence type="ECO:0000313" key="2">
    <source>
        <dbReference type="EMBL" id="KAK7901996.1"/>
    </source>
</evidence>
<dbReference type="EMBL" id="JBBPFD010000013">
    <property type="protein sequence ID" value="KAK7901996.1"/>
    <property type="molecule type" value="Genomic_DNA"/>
</dbReference>
<proteinExistence type="predicted"/>
<protein>
    <submittedName>
        <fullName evidence="2">Uncharacterized protein</fullName>
    </submittedName>
</protein>
<feature type="region of interest" description="Disordered" evidence="1">
    <location>
        <begin position="70"/>
        <end position="98"/>
    </location>
</feature>
<feature type="region of interest" description="Disordered" evidence="1">
    <location>
        <begin position="438"/>
        <end position="485"/>
    </location>
</feature>
<evidence type="ECO:0000256" key="1">
    <source>
        <dbReference type="SAM" id="MobiDB-lite"/>
    </source>
</evidence>
<comment type="caution">
    <text evidence="2">The sequence shown here is derived from an EMBL/GenBank/DDBJ whole genome shotgun (WGS) entry which is preliminary data.</text>
</comment>
<organism evidence="2 3">
    <name type="scientific">Mugilogobius chulae</name>
    <name type="common">yellowstripe goby</name>
    <dbReference type="NCBI Taxonomy" id="88201"/>
    <lineage>
        <taxon>Eukaryota</taxon>
        <taxon>Metazoa</taxon>
        <taxon>Chordata</taxon>
        <taxon>Craniata</taxon>
        <taxon>Vertebrata</taxon>
        <taxon>Euteleostomi</taxon>
        <taxon>Actinopterygii</taxon>
        <taxon>Neopterygii</taxon>
        <taxon>Teleostei</taxon>
        <taxon>Neoteleostei</taxon>
        <taxon>Acanthomorphata</taxon>
        <taxon>Gobiaria</taxon>
        <taxon>Gobiiformes</taxon>
        <taxon>Gobioidei</taxon>
        <taxon>Gobiidae</taxon>
        <taxon>Gobionellinae</taxon>
        <taxon>Mugilogobius</taxon>
    </lineage>
</organism>
<sequence>MTVAVREILAVVERTVIGYEEEVLMLKRELNKKGQLDAILQPRVYLSRIDSDAGARVLCNGEEVRHVQDKIMKNGTSRQRPEENNDEPTAVSHDDSDCSFADLPSDSSEFCLAQTEKSLRDDTLNYAQKTKVKRRRRLPKRYRSNDDATDSENEKKMEKWKPDKNKKQQSFNVKKKNVIKLRFDLLKECHDINLSQNGFRLKDPSQTVFCQRNLSESEFLNRLRSSFPELGDDKPLEAVLLDRNKRTIPHTANRLTLAELYKAFRNAENHLAFYIIPKEHEETPTSSPDHKLSASHPEDLLSEIVNSQSLDEQDDMFSIISTTESEDGENAVVERTVIGYEEEVLILKRELSQKKEQLDAILQPRVHLNRIVLSRVLCEGEEVRHVQDQLTRRHQGLHPGENNIVDEPSLSHDETDFADLPSDSSEFCLADDTLNDAQKTKTKRRRRLPKRYRSNDDETDSESENNREKEWKPNKNNKRQSSNVNKKHVIKLRIGLLEKSDTSASQDAFRHKGPIETIFCQQNLSEFEFFKHLRSSFPELEEDKQLEAVLRDRNKRVGSVEYVDKSCSRQRSSKVTWKLIKNYISVIHVDDIFLPTMFFKNT</sequence>
<reference evidence="3" key="1">
    <citation type="submission" date="2024-04" db="EMBL/GenBank/DDBJ databases">
        <title>Salinicola lusitanus LLJ914,a marine bacterium isolated from the Okinawa Trough.</title>
        <authorList>
            <person name="Li J."/>
        </authorList>
    </citation>
    <scope>NUCLEOTIDE SEQUENCE [LARGE SCALE GENOMIC DNA]</scope>
</reference>
<dbReference type="AlphaFoldDB" id="A0AAW0NWL5"/>
<feature type="region of interest" description="Disordered" evidence="1">
    <location>
        <begin position="391"/>
        <end position="422"/>
    </location>
</feature>
<gene>
    <name evidence="2" type="ORF">WMY93_018765</name>
</gene>
<feature type="compositionally biased region" description="Basic and acidic residues" evidence="1">
    <location>
        <begin position="464"/>
        <end position="473"/>
    </location>
</feature>
<keyword evidence="3" id="KW-1185">Reference proteome</keyword>
<feature type="compositionally biased region" description="Basic and acidic residues" evidence="1">
    <location>
        <begin position="152"/>
        <end position="166"/>
    </location>
</feature>
<feature type="compositionally biased region" description="Basic residues" evidence="1">
    <location>
        <begin position="440"/>
        <end position="452"/>
    </location>
</feature>
<accession>A0AAW0NWL5</accession>
<feature type="region of interest" description="Disordered" evidence="1">
    <location>
        <begin position="124"/>
        <end position="171"/>
    </location>
</feature>
<name>A0AAW0NWL5_9GOBI</name>
<evidence type="ECO:0000313" key="3">
    <source>
        <dbReference type="Proteomes" id="UP001460270"/>
    </source>
</evidence>
<dbReference type="Proteomes" id="UP001460270">
    <property type="component" value="Unassembled WGS sequence"/>
</dbReference>